<reference evidence="2 3" key="1">
    <citation type="submission" date="2017-09" db="EMBL/GenBank/DDBJ databases">
        <authorList>
            <person name="Ehlers B."/>
            <person name="Leendertz F.H."/>
        </authorList>
    </citation>
    <scope>NUCLEOTIDE SEQUENCE [LARGE SCALE GENOMIC DNA]</scope>
    <source>
        <strain evidence="2 3">USBA 140</strain>
    </source>
</reference>
<evidence type="ECO:0000259" key="1">
    <source>
        <dbReference type="Pfam" id="PF09823"/>
    </source>
</evidence>
<dbReference type="Proteomes" id="UP000219621">
    <property type="component" value="Unassembled WGS sequence"/>
</dbReference>
<gene>
    <name evidence="2" type="ORF">SAMN05421508_1037</name>
</gene>
<feature type="domain" description="DUF2357" evidence="1">
    <location>
        <begin position="140"/>
        <end position="290"/>
    </location>
</feature>
<proteinExistence type="predicted"/>
<dbReference type="EMBL" id="OCNJ01000003">
    <property type="protein sequence ID" value="SOD93261.1"/>
    <property type="molecule type" value="Genomic_DNA"/>
</dbReference>
<evidence type="ECO:0000313" key="3">
    <source>
        <dbReference type="Proteomes" id="UP000219621"/>
    </source>
</evidence>
<sequence>MPREWDPGLLVLDDVPADDWRDVVVHLNGRPLPLRLEVVGGAVRIAAHWERASSGAWRLEVLRKDGAPWSSVIRIPPAKLGDAALAAMVDDLESGLPASIAVALDRLGAFGGIDWRPPRRVTLAQELEHVRRALVGDGGRRGLIDVLNEVARDPHKVLADVHPWVRAEKARRPSPAHLPQAFAKAGNLTRDGRPMSVVDGRVESTFDVYENRLLRSFADSVDVRLRRLRRWLRLAPVVAGDVEAELAALAAALRKARWAARFLDEVGSLRRAPTDLTMVLLRKPAYRAALEGFLAFRRSAAIRATVPALDAPMSDVPTLYEAWGTLTLVEALLEAAADEDFRVVSQRLCSGVEGEPAVVLPPEVPAVRLEHVDGRVVVLTPQRRFPRGACSDLHSVSFEQIPDATLEVRWPGRRALFLFDPKYKLWGDGSGTAGDGRPKKEDIDKMHAYRDAIRDRDGGRPVRFAAILYPGPEAWFGSDVAALPALPGGDGLRKRLRELLREIISADGGCWSAHDVRGEWS</sequence>
<dbReference type="AlphaFoldDB" id="A0A286GCN0"/>
<dbReference type="InterPro" id="IPR007505">
    <property type="entry name" value="PDDEXK_7"/>
</dbReference>
<dbReference type="Pfam" id="PF04411">
    <property type="entry name" value="PDDEXK_7"/>
    <property type="match status" value="1"/>
</dbReference>
<organism evidence="2 3">
    <name type="scientific">Caenispirillum bisanense</name>
    <dbReference type="NCBI Taxonomy" id="414052"/>
    <lineage>
        <taxon>Bacteria</taxon>
        <taxon>Pseudomonadati</taxon>
        <taxon>Pseudomonadota</taxon>
        <taxon>Alphaproteobacteria</taxon>
        <taxon>Rhodospirillales</taxon>
        <taxon>Novispirillaceae</taxon>
        <taxon>Caenispirillum</taxon>
    </lineage>
</organism>
<protein>
    <recommendedName>
        <fullName evidence="1">DUF2357 domain-containing protein</fullName>
    </recommendedName>
</protein>
<accession>A0A286GCN0</accession>
<keyword evidence="3" id="KW-1185">Reference proteome</keyword>
<name>A0A286GCN0_9PROT</name>
<dbReference type="Pfam" id="PF09823">
    <property type="entry name" value="DUF2357"/>
    <property type="match status" value="1"/>
</dbReference>
<dbReference type="InterPro" id="IPR018633">
    <property type="entry name" value="DUF2357"/>
</dbReference>
<evidence type="ECO:0000313" key="2">
    <source>
        <dbReference type="EMBL" id="SOD93261.1"/>
    </source>
</evidence>